<keyword evidence="2" id="KW-1185">Reference proteome</keyword>
<evidence type="ECO:0000313" key="1">
    <source>
        <dbReference type="EMBL" id="MFC4505155.1"/>
    </source>
</evidence>
<proteinExistence type="predicted"/>
<organism evidence="1 2">
    <name type="scientific">Streptomyces vulcanius</name>
    <dbReference type="NCBI Taxonomy" id="1441876"/>
    <lineage>
        <taxon>Bacteria</taxon>
        <taxon>Bacillati</taxon>
        <taxon>Actinomycetota</taxon>
        <taxon>Actinomycetes</taxon>
        <taxon>Kitasatosporales</taxon>
        <taxon>Streptomycetaceae</taxon>
        <taxon>Streptomyces</taxon>
    </lineage>
</organism>
<sequence length="51" mass="5926">MPLDNETIEHARLAHEAHVDECRPCQTSGRPCQAAKLLRREYNNLVRRLGR</sequence>
<comment type="caution">
    <text evidence="1">The sequence shown here is derived from an EMBL/GenBank/DDBJ whole genome shotgun (WGS) entry which is preliminary data.</text>
</comment>
<gene>
    <name evidence="1" type="ORF">ACFPIH_37710</name>
</gene>
<accession>A0ABV9B0H0</accession>
<evidence type="ECO:0000313" key="2">
    <source>
        <dbReference type="Proteomes" id="UP001595839"/>
    </source>
</evidence>
<dbReference type="Proteomes" id="UP001595839">
    <property type="component" value="Unassembled WGS sequence"/>
</dbReference>
<dbReference type="RefSeq" id="WP_381169129.1">
    <property type="nucleotide sequence ID" value="NZ_JBHSFK010000031.1"/>
</dbReference>
<reference evidence="2" key="1">
    <citation type="journal article" date="2019" name="Int. J. Syst. Evol. Microbiol.">
        <title>The Global Catalogue of Microorganisms (GCM) 10K type strain sequencing project: providing services to taxonomists for standard genome sequencing and annotation.</title>
        <authorList>
            <consortium name="The Broad Institute Genomics Platform"/>
            <consortium name="The Broad Institute Genome Sequencing Center for Infectious Disease"/>
            <person name="Wu L."/>
            <person name="Ma J."/>
        </authorList>
    </citation>
    <scope>NUCLEOTIDE SEQUENCE [LARGE SCALE GENOMIC DNA]</scope>
    <source>
        <strain evidence="2">CGMCC 4.7177</strain>
    </source>
</reference>
<name>A0ABV9B0H0_9ACTN</name>
<protein>
    <submittedName>
        <fullName evidence="1">Uncharacterized protein</fullName>
    </submittedName>
</protein>
<dbReference type="EMBL" id="JBHSFK010000031">
    <property type="protein sequence ID" value="MFC4505155.1"/>
    <property type="molecule type" value="Genomic_DNA"/>
</dbReference>